<evidence type="ECO:0000313" key="2">
    <source>
        <dbReference type="EMBL" id="CAK7343096.1"/>
    </source>
</evidence>
<evidence type="ECO:0000256" key="1">
    <source>
        <dbReference type="SAM" id="MobiDB-lite"/>
    </source>
</evidence>
<name>A0AAV1S1T0_9ROSI</name>
<accession>A0AAV1S1T0</accession>
<dbReference type="AlphaFoldDB" id="A0AAV1S1T0"/>
<dbReference type="EMBL" id="CAWUPB010001160">
    <property type="protein sequence ID" value="CAK7343096.1"/>
    <property type="molecule type" value="Genomic_DNA"/>
</dbReference>
<feature type="compositionally biased region" description="Polar residues" evidence="1">
    <location>
        <begin position="1"/>
        <end position="10"/>
    </location>
</feature>
<feature type="region of interest" description="Disordered" evidence="1">
    <location>
        <begin position="61"/>
        <end position="83"/>
    </location>
</feature>
<feature type="region of interest" description="Disordered" evidence="1">
    <location>
        <begin position="1"/>
        <end position="41"/>
    </location>
</feature>
<proteinExistence type="predicted"/>
<reference evidence="2 3" key="1">
    <citation type="submission" date="2024-01" db="EMBL/GenBank/DDBJ databases">
        <authorList>
            <person name="Waweru B."/>
        </authorList>
    </citation>
    <scope>NUCLEOTIDE SEQUENCE [LARGE SCALE GENOMIC DNA]</scope>
</reference>
<dbReference type="Proteomes" id="UP001314170">
    <property type="component" value="Unassembled WGS sequence"/>
</dbReference>
<keyword evidence="3" id="KW-1185">Reference proteome</keyword>
<gene>
    <name evidence="2" type="ORF">DCAF_LOCUS17132</name>
</gene>
<sequence length="83" mass="9188">MLIINSSTAGRPNVEIMGSRNGSSCPTLDDDTDGPKTTSRSVSSDFAASYWYYSRETPELKAKMESRPSRAGNIRHSEEKMRA</sequence>
<evidence type="ECO:0000313" key="3">
    <source>
        <dbReference type="Proteomes" id="UP001314170"/>
    </source>
</evidence>
<protein>
    <submittedName>
        <fullName evidence="2">Uncharacterized protein</fullName>
    </submittedName>
</protein>
<comment type="caution">
    <text evidence="2">The sequence shown here is derived from an EMBL/GenBank/DDBJ whole genome shotgun (WGS) entry which is preliminary data.</text>
</comment>
<organism evidence="2 3">
    <name type="scientific">Dovyalis caffra</name>
    <dbReference type="NCBI Taxonomy" id="77055"/>
    <lineage>
        <taxon>Eukaryota</taxon>
        <taxon>Viridiplantae</taxon>
        <taxon>Streptophyta</taxon>
        <taxon>Embryophyta</taxon>
        <taxon>Tracheophyta</taxon>
        <taxon>Spermatophyta</taxon>
        <taxon>Magnoliopsida</taxon>
        <taxon>eudicotyledons</taxon>
        <taxon>Gunneridae</taxon>
        <taxon>Pentapetalae</taxon>
        <taxon>rosids</taxon>
        <taxon>fabids</taxon>
        <taxon>Malpighiales</taxon>
        <taxon>Salicaceae</taxon>
        <taxon>Flacourtieae</taxon>
        <taxon>Dovyalis</taxon>
    </lineage>
</organism>